<organism evidence="2 3">
    <name type="scientific">Burkholderia reimsis</name>
    <dbReference type="NCBI Taxonomy" id="2234132"/>
    <lineage>
        <taxon>Bacteria</taxon>
        <taxon>Pseudomonadati</taxon>
        <taxon>Pseudomonadota</taxon>
        <taxon>Betaproteobacteria</taxon>
        <taxon>Burkholderiales</taxon>
        <taxon>Burkholderiaceae</taxon>
        <taxon>Burkholderia</taxon>
    </lineage>
</organism>
<evidence type="ECO:0000259" key="1">
    <source>
        <dbReference type="Pfam" id="PF00534"/>
    </source>
</evidence>
<gene>
    <name evidence="2" type="ORF">DPV79_28570</name>
</gene>
<protein>
    <submittedName>
        <fullName evidence="2">Glycosyltransferase family 1 protein</fullName>
    </submittedName>
</protein>
<dbReference type="Proteomes" id="UP000252458">
    <property type="component" value="Unassembled WGS sequence"/>
</dbReference>
<sequence length="401" mass="44704">MRRAIAKSNARPQVQVQRSAQRNLFIDVSIIAINDAGTGIQRVVRSIAQCLLANPPAGMTVHLVRATRKQPFRYATQYQARLTGQNSLGDERLLDVQRGDVFLGLDLASRPLVRRQRELRRWRELGVSCAFVVYDLLPAVHPEWFTPAASKSYSRWLELLVMHADALFCISKSVAGEVETLLQDKFGLEHNEMHVDWFHLGADFNAREPAALAAPQSVGALTASRASRLVLMVGTVEPRKGHAEMLAAFESAWRNGINVTLAIVGKAGWRVDALIDRLKNLRDTTDNLVWLADASDSDLTALYERADGLIMASEAEGFGLPIIEAARRDIPLFLRDIPVFREVANEHATYFRGDSPAEVAAGLEHWLRDLERDRAVRSGSMVTLTWEQSAHRLGELVETLV</sequence>
<dbReference type="EMBL" id="QMFZ01000029">
    <property type="protein sequence ID" value="RBB35408.1"/>
    <property type="molecule type" value="Genomic_DNA"/>
</dbReference>
<comment type="caution">
    <text evidence="2">The sequence shown here is derived from an EMBL/GenBank/DDBJ whole genome shotgun (WGS) entry which is preliminary data.</text>
</comment>
<dbReference type="SUPFAM" id="SSF53756">
    <property type="entry name" value="UDP-Glycosyltransferase/glycogen phosphorylase"/>
    <property type="match status" value="1"/>
</dbReference>
<dbReference type="InterPro" id="IPR001296">
    <property type="entry name" value="Glyco_trans_1"/>
</dbReference>
<proteinExistence type="predicted"/>
<reference evidence="2 3" key="1">
    <citation type="submission" date="2018-06" db="EMBL/GenBank/DDBJ databases">
        <title>Draft genome sequence of Burkholderia reimsis strain BE51 isolated from a French agricultural soil.</title>
        <authorList>
            <person name="Esmaeel Q."/>
        </authorList>
    </citation>
    <scope>NUCLEOTIDE SEQUENCE [LARGE SCALE GENOMIC DNA]</scope>
    <source>
        <strain evidence="2 3">BE51</strain>
    </source>
</reference>
<keyword evidence="2" id="KW-0808">Transferase</keyword>
<evidence type="ECO:0000313" key="2">
    <source>
        <dbReference type="EMBL" id="RBB35408.1"/>
    </source>
</evidence>
<dbReference type="AlphaFoldDB" id="A0A365QNC8"/>
<dbReference type="Gene3D" id="3.40.50.2000">
    <property type="entry name" value="Glycogen Phosphorylase B"/>
    <property type="match status" value="2"/>
</dbReference>
<feature type="domain" description="Glycosyl transferase family 1" evidence="1">
    <location>
        <begin position="227"/>
        <end position="374"/>
    </location>
</feature>
<accession>A0A365QNC8</accession>
<dbReference type="PANTHER" id="PTHR46401">
    <property type="entry name" value="GLYCOSYLTRANSFERASE WBBK-RELATED"/>
    <property type="match status" value="1"/>
</dbReference>
<name>A0A365QNC8_9BURK</name>
<dbReference type="CDD" id="cd03809">
    <property type="entry name" value="GT4_MtfB-like"/>
    <property type="match status" value="1"/>
</dbReference>
<dbReference type="GO" id="GO:0016757">
    <property type="term" value="F:glycosyltransferase activity"/>
    <property type="evidence" value="ECO:0007669"/>
    <property type="project" value="InterPro"/>
</dbReference>
<dbReference type="PANTHER" id="PTHR46401:SF9">
    <property type="entry name" value="MANNOSYLTRANSFERASE A"/>
    <property type="match status" value="1"/>
</dbReference>
<dbReference type="Pfam" id="PF00534">
    <property type="entry name" value="Glycos_transf_1"/>
    <property type="match status" value="1"/>
</dbReference>
<keyword evidence="3" id="KW-1185">Reference proteome</keyword>
<evidence type="ECO:0000313" key="3">
    <source>
        <dbReference type="Proteomes" id="UP000252458"/>
    </source>
</evidence>